<organism evidence="1 2">
    <name type="scientific">Hyalomma asiaticum</name>
    <name type="common">Tick</name>
    <dbReference type="NCBI Taxonomy" id="266040"/>
    <lineage>
        <taxon>Eukaryota</taxon>
        <taxon>Metazoa</taxon>
        <taxon>Ecdysozoa</taxon>
        <taxon>Arthropoda</taxon>
        <taxon>Chelicerata</taxon>
        <taxon>Arachnida</taxon>
        <taxon>Acari</taxon>
        <taxon>Parasitiformes</taxon>
        <taxon>Ixodida</taxon>
        <taxon>Ixodoidea</taxon>
        <taxon>Ixodidae</taxon>
        <taxon>Hyalomminae</taxon>
        <taxon>Hyalomma</taxon>
    </lineage>
</organism>
<evidence type="ECO:0000313" key="1">
    <source>
        <dbReference type="EMBL" id="KAH6941516.1"/>
    </source>
</evidence>
<proteinExistence type="predicted"/>
<comment type="caution">
    <text evidence="1">The sequence shown here is derived from an EMBL/GenBank/DDBJ whole genome shotgun (WGS) entry which is preliminary data.</text>
</comment>
<sequence>MVIVLSGDNMATIDRAANLRLYSLIVALAMCFPRAHTGKFPDVKVFYGTARIYGDNMVTIDRTAILRLYSLIVALALCFPRAHTGKFPDVKVFYGTARIYDICNAPEIKALTELGERGLTGETGRDRLKKAREEPCELVRCVGGNVTVITCSDPEAQLSARSGADDPFPMCCPQNQLSSEEEED</sequence>
<accession>A0ACB7T5I6</accession>
<protein>
    <submittedName>
        <fullName evidence="1">Uncharacterized protein</fullName>
    </submittedName>
</protein>
<name>A0ACB7T5I6_HYAAI</name>
<evidence type="ECO:0000313" key="2">
    <source>
        <dbReference type="Proteomes" id="UP000821845"/>
    </source>
</evidence>
<keyword evidence="2" id="KW-1185">Reference proteome</keyword>
<dbReference type="Proteomes" id="UP000821845">
    <property type="component" value="Chromosome 11"/>
</dbReference>
<gene>
    <name evidence="1" type="ORF">HPB50_019247</name>
</gene>
<dbReference type="EMBL" id="CM023491">
    <property type="protein sequence ID" value="KAH6941516.1"/>
    <property type="molecule type" value="Genomic_DNA"/>
</dbReference>
<reference evidence="1" key="1">
    <citation type="submission" date="2020-05" db="EMBL/GenBank/DDBJ databases">
        <title>Large-scale comparative analyses of tick genomes elucidate their genetic diversity and vector capacities.</title>
        <authorList>
            <person name="Jia N."/>
            <person name="Wang J."/>
            <person name="Shi W."/>
            <person name="Du L."/>
            <person name="Sun Y."/>
            <person name="Zhan W."/>
            <person name="Jiang J."/>
            <person name="Wang Q."/>
            <person name="Zhang B."/>
            <person name="Ji P."/>
            <person name="Sakyi L.B."/>
            <person name="Cui X."/>
            <person name="Yuan T."/>
            <person name="Jiang B."/>
            <person name="Yang W."/>
            <person name="Lam T.T.-Y."/>
            <person name="Chang Q."/>
            <person name="Ding S."/>
            <person name="Wang X."/>
            <person name="Zhu J."/>
            <person name="Ruan X."/>
            <person name="Zhao L."/>
            <person name="Wei J."/>
            <person name="Que T."/>
            <person name="Du C."/>
            <person name="Cheng J."/>
            <person name="Dai P."/>
            <person name="Han X."/>
            <person name="Huang E."/>
            <person name="Gao Y."/>
            <person name="Liu J."/>
            <person name="Shao H."/>
            <person name="Ye R."/>
            <person name="Li L."/>
            <person name="Wei W."/>
            <person name="Wang X."/>
            <person name="Wang C."/>
            <person name="Yang T."/>
            <person name="Huo Q."/>
            <person name="Li W."/>
            <person name="Guo W."/>
            <person name="Chen H."/>
            <person name="Zhou L."/>
            <person name="Ni X."/>
            <person name="Tian J."/>
            <person name="Zhou Y."/>
            <person name="Sheng Y."/>
            <person name="Liu T."/>
            <person name="Pan Y."/>
            <person name="Xia L."/>
            <person name="Li J."/>
            <person name="Zhao F."/>
            <person name="Cao W."/>
        </authorList>
    </citation>
    <scope>NUCLEOTIDE SEQUENCE</scope>
    <source>
        <strain evidence="1">Hyas-2018</strain>
    </source>
</reference>